<dbReference type="RefSeq" id="WP_068334997.1">
    <property type="nucleotide sequence ID" value="NZ_LVHF01000033.1"/>
</dbReference>
<gene>
    <name evidence="6" type="ORF">A3K86_18795</name>
</gene>
<dbReference type="InterPro" id="IPR039536">
    <property type="entry name" value="TetR_C_Proteobacteria"/>
</dbReference>
<dbReference type="FunFam" id="1.10.10.60:FF:000141">
    <property type="entry name" value="TetR family transcriptional regulator"/>
    <property type="match status" value="1"/>
</dbReference>
<keyword evidence="7" id="KW-1185">Reference proteome</keyword>
<dbReference type="Proteomes" id="UP000078503">
    <property type="component" value="Unassembled WGS sequence"/>
</dbReference>
<protein>
    <submittedName>
        <fullName evidence="6">TetR family transcriptional regulator</fullName>
    </submittedName>
</protein>
<dbReference type="Pfam" id="PF14246">
    <property type="entry name" value="TetR_C_7"/>
    <property type="match status" value="1"/>
</dbReference>
<dbReference type="InterPro" id="IPR009057">
    <property type="entry name" value="Homeodomain-like_sf"/>
</dbReference>
<keyword evidence="3" id="KW-0804">Transcription</keyword>
<dbReference type="Pfam" id="PF00440">
    <property type="entry name" value="TetR_N"/>
    <property type="match status" value="1"/>
</dbReference>
<keyword evidence="1" id="KW-0805">Transcription regulation</keyword>
<evidence type="ECO:0000313" key="7">
    <source>
        <dbReference type="Proteomes" id="UP000078503"/>
    </source>
</evidence>
<dbReference type="AlphaFoldDB" id="A0A178K256"/>
<dbReference type="PROSITE" id="PS50977">
    <property type="entry name" value="HTH_TETR_2"/>
    <property type="match status" value="1"/>
</dbReference>
<sequence length="204" mass="22691">MAKVAEIKQENIVLAAIEIFTEKGLDQASMEAIAKKAEVSKRTLYKYYPTKDSLFGVIVDRLLMSCKGMKALSFCPNTDIKEQLVAIAEKEVALLSQHEFLALSRMVMTECVRSQEVAELMIARLQQLEGGYGLEQWISSAIDANKLVVPYPQIAAEQFFASLKAVVFWPQILMHQPLASKEQQTIAIECAVNQFIAAYAVAKA</sequence>
<accession>A0A178K256</accession>
<dbReference type="GO" id="GO:0003700">
    <property type="term" value="F:DNA-binding transcription factor activity"/>
    <property type="evidence" value="ECO:0007669"/>
    <property type="project" value="TreeGrafter"/>
</dbReference>
<dbReference type="SUPFAM" id="SSF46689">
    <property type="entry name" value="Homeodomain-like"/>
    <property type="match status" value="1"/>
</dbReference>
<comment type="caution">
    <text evidence="6">The sequence shown here is derived from an EMBL/GenBank/DDBJ whole genome shotgun (WGS) entry which is preliminary data.</text>
</comment>
<feature type="domain" description="HTH tetR-type" evidence="5">
    <location>
        <begin position="6"/>
        <end position="66"/>
    </location>
</feature>
<evidence type="ECO:0000256" key="3">
    <source>
        <dbReference type="ARBA" id="ARBA00023163"/>
    </source>
</evidence>
<evidence type="ECO:0000256" key="4">
    <source>
        <dbReference type="PROSITE-ProRule" id="PRU00335"/>
    </source>
</evidence>
<dbReference type="STRING" id="858640.A3K86_18795"/>
<evidence type="ECO:0000256" key="1">
    <source>
        <dbReference type="ARBA" id="ARBA00023015"/>
    </source>
</evidence>
<proteinExistence type="predicted"/>
<evidence type="ECO:0000256" key="2">
    <source>
        <dbReference type="ARBA" id="ARBA00023125"/>
    </source>
</evidence>
<dbReference type="PRINTS" id="PR00455">
    <property type="entry name" value="HTHTETR"/>
</dbReference>
<dbReference type="EMBL" id="LVHF01000033">
    <property type="protein sequence ID" value="OAN11025.1"/>
    <property type="molecule type" value="Genomic_DNA"/>
</dbReference>
<dbReference type="PANTHER" id="PTHR30055">
    <property type="entry name" value="HTH-TYPE TRANSCRIPTIONAL REGULATOR RUTR"/>
    <property type="match status" value="1"/>
</dbReference>
<dbReference type="InterPro" id="IPR001647">
    <property type="entry name" value="HTH_TetR"/>
</dbReference>
<dbReference type="Gene3D" id="1.10.357.10">
    <property type="entry name" value="Tetracycline Repressor, domain 2"/>
    <property type="match status" value="1"/>
</dbReference>
<dbReference type="GO" id="GO:0000976">
    <property type="term" value="F:transcription cis-regulatory region binding"/>
    <property type="evidence" value="ECO:0007669"/>
    <property type="project" value="TreeGrafter"/>
</dbReference>
<organism evidence="6 7">
    <name type="scientific">Photobacterium jeanii</name>
    <dbReference type="NCBI Taxonomy" id="858640"/>
    <lineage>
        <taxon>Bacteria</taxon>
        <taxon>Pseudomonadati</taxon>
        <taxon>Pseudomonadota</taxon>
        <taxon>Gammaproteobacteria</taxon>
        <taxon>Vibrionales</taxon>
        <taxon>Vibrionaceae</taxon>
        <taxon>Photobacterium</taxon>
    </lineage>
</organism>
<keyword evidence="2 4" id="KW-0238">DNA-binding</keyword>
<dbReference type="Gene3D" id="1.10.10.60">
    <property type="entry name" value="Homeodomain-like"/>
    <property type="match status" value="1"/>
</dbReference>
<feature type="DNA-binding region" description="H-T-H motif" evidence="4">
    <location>
        <begin position="29"/>
        <end position="48"/>
    </location>
</feature>
<reference evidence="6 7" key="1">
    <citation type="submission" date="2016-03" db="EMBL/GenBank/DDBJ databases">
        <title>Photobacterium proteolyticum sp. nov. a protease producing bacterium isolated from ocean sediments of Laizhou Bay.</title>
        <authorList>
            <person name="Li Y."/>
        </authorList>
    </citation>
    <scope>NUCLEOTIDE SEQUENCE [LARGE SCALE GENOMIC DNA]</scope>
    <source>
        <strain evidence="6 7">R-40508</strain>
    </source>
</reference>
<dbReference type="PANTHER" id="PTHR30055:SF224">
    <property type="entry name" value="TRANSCRIPTIONAL REGULATOR TETR FAMILY"/>
    <property type="match status" value="1"/>
</dbReference>
<evidence type="ECO:0000313" key="6">
    <source>
        <dbReference type="EMBL" id="OAN11025.1"/>
    </source>
</evidence>
<evidence type="ECO:0000259" key="5">
    <source>
        <dbReference type="PROSITE" id="PS50977"/>
    </source>
</evidence>
<dbReference type="OrthoDB" id="8535430at2"/>
<dbReference type="InterPro" id="IPR050109">
    <property type="entry name" value="HTH-type_TetR-like_transc_reg"/>
</dbReference>
<name>A0A178K256_9GAMM</name>